<dbReference type="EMBL" id="OIVN01006105">
    <property type="protein sequence ID" value="SPD25177.1"/>
    <property type="molecule type" value="Genomic_DNA"/>
</dbReference>
<protein>
    <submittedName>
        <fullName evidence="2">Uncharacterized protein</fullName>
    </submittedName>
</protein>
<proteinExistence type="predicted"/>
<feature type="region of interest" description="Disordered" evidence="1">
    <location>
        <begin position="1"/>
        <end position="33"/>
    </location>
</feature>
<gene>
    <name evidence="2" type="ORF">FSB_LOCUS53059</name>
</gene>
<accession>A0A2N9IHE6</accession>
<reference evidence="2" key="1">
    <citation type="submission" date="2018-02" db="EMBL/GenBank/DDBJ databases">
        <authorList>
            <person name="Cohen D.B."/>
            <person name="Kent A.D."/>
        </authorList>
    </citation>
    <scope>NUCLEOTIDE SEQUENCE</scope>
</reference>
<name>A0A2N9IHE6_FAGSY</name>
<evidence type="ECO:0000256" key="1">
    <source>
        <dbReference type="SAM" id="MobiDB-lite"/>
    </source>
</evidence>
<dbReference type="AlphaFoldDB" id="A0A2N9IHE6"/>
<feature type="compositionally biased region" description="Polar residues" evidence="1">
    <location>
        <begin position="7"/>
        <end position="18"/>
    </location>
</feature>
<organism evidence="2">
    <name type="scientific">Fagus sylvatica</name>
    <name type="common">Beechnut</name>
    <dbReference type="NCBI Taxonomy" id="28930"/>
    <lineage>
        <taxon>Eukaryota</taxon>
        <taxon>Viridiplantae</taxon>
        <taxon>Streptophyta</taxon>
        <taxon>Embryophyta</taxon>
        <taxon>Tracheophyta</taxon>
        <taxon>Spermatophyta</taxon>
        <taxon>Magnoliopsida</taxon>
        <taxon>eudicotyledons</taxon>
        <taxon>Gunneridae</taxon>
        <taxon>Pentapetalae</taxon>
        <taxon>rosids</taxon>
        <taxon>fabids</taxon>
        <taxon>Fagales</taxon>
        <taxon>Fagaceae</taxon>
        <taxon>Fagus</taxon>
    </lineage>
</organism>
<evidence type="ECO:0000313" key="2">
    <source>
        <dbReference type="EMBL" id="SPD25177.1"/>
    </source>
</evidence>
<sequence length="104" mass="10767">MAETFKVETSSIEPNLNQSGASRVGWSSSSDGCLEQGDGTGCEIGAVQYDELAIGTWKEFGRPHRSVEGVAGMREAQGHGVGRRGSPILLLGANGAHYGGVGFA</sequence>
<feature type="compositionally biased region" description="Low complexity" evidence="1">
    <location>
        <begin position="19"/>
        <end position="32"/>
    </location>
</feature>